<dbReference type="PANTHER" id="PTHR42760">
    <property type="entry name" value="SHORT-CHAIN DEHYDROGENASES/REDUCTASES FAMILY MEMBER"/>
    <property type="match status" value="1"/>
</dbReference>
<dbReference type="RefSeq" id="WP_170843873.1">
    <property type="nucleotide sequence ID" value="NZ_FOBW01000008.1"/>
</dbReference>
<name>A0A1H8D9B1_9BACI</name>
<comment type="similarity">
    <text evidence="1">Belongs to the short-chain dehydrogenases/reductases (SDR) family.</text>
</comment>
<dbReference type="Pfam" id="PF13561">
    <property type="entry name" value="adh_short_C2"/>
    <property type="match status" value="1"/>
</dbReference>
<dbReference type="InterPro" id="IPR020904">
    <property type="entry name" value="Sc_DH/Rdtase_CS"/>
</dbReference>
<dbReference type="PRINTS" id="PR00081">
    <property type="entry name" value="GDHRDH"/>
</dbReference>
<dbReference type="PROSITE" id="PS00061">
    <property type="entry name" value="ADH_SHORT"/>
    <property type="match status" value="1"/>
</dbReference>
<evidence type="ECO:0000256" key="2">
    <source>
        <dbReference type="ARBA" id="ARBA00023002"/>
    </source>
</evidence>
<dbReference type="SUPFAM" id="SSF51735">
    <property type="entry name" value="NAD(P)-binding Rossmann-fold domains"/>
    <property type="match status" value="1"/>
</dbReference>
<keyword evidence="4" id="KW-1185">Reference proteome</keyword>
<gene>
    <name evidence="3" type="ORF">SAMN05192533_108134</name>
</gene>
<evidence type="ECO:0000256" key="1">
    <source>
        <dbReference type="ARBA" id="ARBA00006484"/>
    </source>
</evidence>
<proteinExistence type="inferred from homology"/>
<reference evidence="4" key="1">
    <citation type="submission" date="2016-10" db="EMBL/GenBank/DDBJ databases">
        <authorList>
            <person name="Varghese N."/>
            <person name="Submissions S."/>
        </authorList>
    </citation>
    <scope>NUCLEOTIDE SEQUENCE [LARGE SCALE GENOMIC DNA]</scope>
    <source>
        <strain evidence="4">B48,IBRC-M 10115,DSM 25386,CECT 8001</strain>
    </source>
</reference>
<dbReference type="Proteomes" id="UP000198553">
    <property type="component" value="Unassembled WGS sequence"/>
</dbReference>
<protein>
    <submittedName>
        <fullName evidence="3">NAD(P)-dependent dehydrogenase, short-chain alcohol dehydrogenase family</fullName>
    </submittedName>
</protein>
<dbReference type="CDD" id="cd05233">
    <property type="entry name" value="SDR_c"/>
    <property type="match status" value="1"/>
</dbReference>
<dbReference type="EMBL" id="FOBW01000008">
    <property type="protein sequence ID" value="SEN03951.1"/>
    <property type="molecule type" value="Genomic_DNA"/>
</dbReference>
<dbReference type="GO" id="GO:0008206">
    <property type="term" value="P:bile acid metabolic process"/>
    <property type="evidence" value="ECO:0007669"/>
    <property type="project" value="UniProtKB-ARBA"/>
</dbReference>
<dbReference type="FunFam" id="3.40.50.720:FF:000084">
    <property type="entry name" value="Short-chain dehydrogenase reductase"/>
    <property type="match status" value="1"/>
</dbReference>
<sequence length="251" mass="26583">MGKLDGKVAIITGSGQGLGLAYAMALAKEGAAITIAEFNEETGSAAAREINAGGGNALFVQCDVAKESEVQQVVKRTVEEFGTVDILINNAQASSTQLIVDTTEEHMELAWRTGTLGTLFFMKACFPYLKIKGGRIINTCSATGIEGMKTFAAYGSAKEAIRGLTKTAAREFGEYNITVNVVSPGALTPAAKSWRERDPEGYKATMAPVPLQRLGDPDGDIAPGIVFLASDDSRFMTGQTIYLDGGHTFGR</sequence>
<dbReference type="Gene3D" id="3.40.50.720">
    <property type="entry name" value="NAD(P)-binding Rossmann-like Domain"/>
    <property type="match status" value="1"/>
</dbReference>
<organism evidence="3 4">
    <name type="scientific">Mesobacillus persicus</name>
    <dbReference type="NCBI Taxonomy" id="930146"/>
    <lineage>
        <taxon>Bacteria</taxon>
        <taxon>Bacillati</taxon>
        <taxon>Bacillota</taxon>
        <taxon>Bacilli</taxon>
        <taxon>Bacillales</taxon>
        <taxon>Bacillaceae</taxon>
        <taxon>Mesobacillus</taxon>
    </lineage>
</organism>
<evidence type="ECO:0000313" key="4">
    <source>
        <dbReference type="Proteomes" id="UP000198553"/>
    </source>
</evidence>
<evidence type="ECO:0000313" key="3">
    <source>
        <dbReference type="EMBL" id="SEN03951.1"/>
    </source>
</evidence>
<dbReference type="AlphaFoldDB" id="A0A1H8D9B1"/>
<dbReference type="InterPro" id="IPR036291">
    <property type="entry name" value="NAD(P)-bd_dom_sf"/>
</dbReference>
<keyword evidence="2" id="KW-0560">Oxidoreductase</keyword>
<dbReference type="InterPro" id="IPR002347">
    <property type="entry name" value="SDR_fam"/>
</dbReference>
<dbReference type="STRING" id="930146.SAMN05192533_108134"/>
<accession>A0A1H8D9B1</accession>
<dbReference type="GO" id="GO:0016616">
    <property type="term" value="F:oxidoreductase activity, acting on the CH-OH group of donors, NAD or NADP as acceptor"/>
    <property type="evidence" value="ECO:0007669"/>
    <property type="project" value="TreeGrafter"/>
</dbReference>
<dbReference type="PRINTS" id="PR00080">
    <property type="entry name" value="SDRFAMILY"/>
</dbReference>